<dbReference type="Proteomes" id="UP000765509">
    <property type="component" value="Unassembled WGS sequence"/>
</dbReference>
<name>A0A9Q3DCE7_9BASI</name>
<comment type="caution">
    <text evidence="2">The sequence shown here is derived from an EMBL/GenBank/DDBJ whole genome shotgun (WGS) entry which is preliminary data.</text>
</comment>
<proteinExistence type="predicted"/>
<protein>
    <recommendedName>
        <fullName evidence="1">Integrase zinc-binding domain-containing protein</fullName>
    </recommendedName>
</protein>
<accession>A0A9Q3DCE7</accession>
<dbReference type="PANTHER" id="PTHR47266">
    <property type="entry name" value="ENDONUCLEASE-RELATED"/>
    <property type="match status" value="1"/>
</dbReference>
<dbReference type="OrthoDB" id="2506616at2759"/>
<dbReference type="InterPro" id="IPR041588">
    <property type="entry name" value="Integrase_H2C2"/>
</dbReference>
<gene>
    <name evidence="2" type="ORF">O181_038948</name>
</gene>
<keyword evidence="3" id="KW-1185">Reference proteome</keyword>
<dbReference type="Pfam" id="PF17921">
    <property type="entry name" value="Integrase_H2C2"/>
    <property type="match status" value="1"/>
</dbReference>
<dbReference type="Gene3D" id="1.10.340.70">
    <property type="match status" value="1"/>
</dbReference>
<evidence type="ECO:0000259" key="1">
    <source>
        <dbReference type="Pfam" id="PF17921"/>
    </source>
</evidence>
<reference evidence="2" key="1">
    <citation type="submission" date="2021-03" db="EMBL/GenBank/DDBJ databases">
        <title>Draft genome sequence of rust myrtle Austropuccinia psidii MF-1, a brazilian biotype.</title>
        <authorList>
            <person name="Quecine M.C."/>
            <person name="Pachon D.M.R."/>
            <person name="Bonatelli M.L."/>
            <person name="Correr F.H."/>
            <person name="Franceschini L.M."/>
            <person name="Leite T.F."/>
            <person name="Margarido G.R.A."/>
            <person name="Almeida C.A."/>
            <person name="Ferrarezi J.A."/>
            <person name="Labate C.A."/>
        </authorList>
    </citation>
    <scope>NUCLEOTIDE SEQUENCE</scope>
    <source>
        <strain evidence="2">MF-1</strain>
    </source>
</reference>
<sequence>MGHRGENETSRRIEARFWWEGMKNSVKKWVQSYLSCQKRSKSLQREQGKPTANSKIFESVRMDSVHIESGRWKYMVLARDDFSGWPETVGLVKLTAKAVARWFTSEWI</sequence>
<evidence type="ECO:0000313" key="2">
    <source>
        <dbReference type="EMBL" id="MBW0499233.1"/>
    </source>
</evidence>
<dbReference type="EMBL" id="AVOT02015165">
    <property type="protein sequence ID" value="MBW0499233.1"/>
    <property type="molecule type" value="Genomic_DNA"/>
</dbReference>
<dbReference type="AlphaFoldDB" id="A0A9Q3DCE7"/>
<organism evidence="2 3">
    <name type="scientific">Austropuccinia psidii MF-1</name>
    <dbReference type="NCBI Taxonomy" id="1389203"/>
    <lineage>
        <taxon>Eukaryota</taxon>
        <taxon>Fungi</taxon>
        <taxon>Dikarya</taxon>
        <taxon>Basidiomycota</taxon>
        <taxon>Pucciniomycotina</taxon>
        <taxon>Pucciniomycetes</taxon>
        <taxon>Pucciniales</taxon>
        <taxon>Sphaerophragmiaceae</taxon>
        <taxon>Austropuccinia</taxon>
    </lineage>
</organism>
<feature type="domain" description="Integrase zinc-binding" evidence="1">
    <location>
        <begin position="2"/>
        <end position="41"/>
    </location>
</feature>
<dbReference type="InterPro" id="IPR052160">
    <property type="entry name" value="Gypsy_RT_Integrase-like"/>
</dbReference>
<evidence type="ECO:0000313" key="3">
    <source>
        <dbReference type="Proteomes" id="UP000765509"/>
    </source>
</evidence>